<name>A0A3A6QVX6_9VIBR</name>
<dbReference type="SUPFAM" id="SSF141072">
    <property type="entry name" value="CalX-like"/>
    <property type="match status" value="1"/>
</dbReference>
<dbReference type="InterPro" id="IPR038081">
    <property type="entry name" value="CalX-like_sf"/>
</dbReference>
<evidence type="ECO:0000313" key="4">
    <source>
        <dbReference type="Proteomes" id="UP000273252"/>
    </source>
</evidence>
<dbReference type="Proteomes" id="UP000273252">
    <property type="component" value="Unassembled WGS sequence"/>
</dbReference>
<sequence>DEATVSIIVNPLPPEVGVNAIEMLDTTVLEGENLVYKVELEQGVLKETRYDITFGQAGDSATEQDVDLNQVQFTHGVTYDADNNQIVVPVGVGAFSVLIPTVIDGVYEVDESFTLTLDGKNGTGIIENIDEPTLLVTKQLEGDEDSQIELNISLADDHGIEYVVITNIPENATLKSDGNDIPVVDGEAKLTLEQLYLLSVTPPNNSDEDFELSVAGYSQQDILLEQHEVDITVIAVTDKPLLTIADPEIISYHNFDTIDLDGRSWRGDVDSNELTSADTESGIEDGAEGVWGTDNNKNGKDYNEVGKETVYRGKDGEVGNNIYELEGRHGDDQLYTQFSGEAGQFYNLSFDIVARRVGDSPATVFLEDSQGNRTVLYEYTNEQSNTWNTESINFATSEDGQYKIVFESETSANSVGALLDNIKLETRDNLGYEDSDIPLSDIEVNLQDRDGSETLTVQLDTSDFPDGTTIKAPNGSVLVPDQDGIVDITAWKDDLSELFIHVPEDGNYTLDIVVSAQDNAPGVIETVTQTLNVTVLPVAQSNQITLLEDQETHHILTIEEFGVTDLNATLFITAISETGVYEIQTSDDVWETLSARDRVEVSDIVAGNVRFKAIENESGFDGYTDSGEGNLKQDYSTISFVVEQGDTRSDEITLTIDIEPVADQPQLSVETPTIDLPTQFFNVFKWADVEVNDKDDGDDKGKDKDDKDKDDDKGKDKDDKDEDDDKDKDKDDKDEDDDKGKDKDDKDKDDDKGKDKDDKDEDDDKDKDEDDKDDDKDKDKESSIGDGVSGSVLIEALSKLDPDSAEKSTTDNVQETSKNATPVNTAVMITGLIYLEAGKGYDFTGKADDSLAIKVGGQLVDEARWGEDSGQIKGDAFTPTVSGYYPIEIYHHNQSGPGNFDVNVSIDGAEAIDLSNSALSVMPDLDSLYDAELRTSDLKLSDGKEMYEVYSYNEGLQDTEIPLSRISAALTDTDGSESLTVKLTGLPRGAELSDGDGKSVTVNDSGTVDVTDWNLDELFVLPPEGSHQDFVITVIATSKEAHSDSMANISMSINVKVDALSELVELEPAPASIISQGDVTDTITLHGDDDLKWQEHKGNTGKTENTVFDGTAHIDNYIDVGNGGDYVETGSGNDEIYLGDSEAVNISGKGLDTEALALETFEKFIDGEDVPMRKTDDIDIAYAGAGDDKVYGQGGMDAIDGESGNDQLYGGAGVDALRGGLGNDILVGGDDEDIFIWGDEGEERIGEHDTIKDFEVGIDKIVLEELFDDSSSMSDLLEHISIDKPSGPNGDVILHLTDDDDDEAIDVTITLENNDGQFDGYSTPNEMNNLLNVLLDPTKID</sequence>
<feature type="compositionally biased region" description="Acidic residues" evidence="2">
    <location>
        <begin position="758"/>
        <end position="774"/>
    </location>
</feature>
<dbReference type="SUPFAM" id="SSF51120">
    <property type="entry name" value="beta-Roll"/>
    <property type="match status" value="1"/>
</dbReference>
<proteinExistence type="predicted"/>
<evidence type="ECO:0000313" key="3">
    <source>
        <dbReference type="EMBL" id="RJX66497.1"/>
    </source>
</evidence>
<dbReference type="InterPro" id="IPR011049">
    <property type="entry name" value="Serralysin-like_metalloprot_C"/>
</dbReference>
<feature type="compositionally biased region" description="Basic and acidic residues" evidence="2">
    <location>
        <begin position="738"/>
        <end position="757"/>
    </location>
</feature>
<protein>
    <submittedName>
        <fullName evidence="3">Uncharacterized protein</fullName>
    </submittedName>
</protein>
<dbReference type="InterPro" id="IPR018511">
    <property type="entry name" value="Hemolysin-typ_Ca-bd_CS"/>
</dbReference>
<dbReference type="PROSITE" id="PS00330">
    <property type="entry name" value="HEMOLYSIN_CALCIUM"/>
    <property type="match status" value="2"/>
</dbReference>
<evidence type="ECO:0000256" key="2">
    <source>
        <dbReference type="SAM" id="MobiDB-lite"/>
    </source>
</evidence>
<dbReference type="Gene3D" id="2.150.10.10">
    <property type="entry name" value="Serralysin-like metalloprotease, C-terminal"/>
    <property type="match status" value="1"/>
</dbReference>
<feature type="compositionally biased region" description="Basic and acidic residues" evidence="2">
    <location>
        <begin position="799"/>
        <end position="809"/>
    </location>
</feature>
<dbReference type="PANTHER" id="PTHR36812">
    <property type="entry name" value="NEUROFILAMENT TRIPLET M PROTEIN-LIKE PROTEIN"/>
    <property type="match status" value="1"/>
</dbReference>
<reference evidence="3 4" key="1">
    <citation type="submission" date="2018-08" db="EMBL/GenBank/DDBJ databases">
        <title>Vibrio isolated from the Eastern China Marginal Seas.</title>
        <authorList>
            <person name="Li Y."/>
        </authorList>
    </citation>
    <scope>NUCLEOTIDE SEQUENCE [LARGE SCALE GENOMIC DNA]</scope>
    <source>
        <strain evidence="3 4">BEI233</strain>
    </source>
</reference>
<dbReference type="Gene3D" id="2.60.120.260">
    <property type="entry name" value="Galactose-binding domain-like"/>
    <property type="match status" value="1"/>
</dbReference>
<dbReference type="GO" id="GO:0005509">
    <property type="term" value="F:calcium ion binding"/>
    <property type="evidence" value="ECO:0007669"/>
    <property type="project" value="InterPro"/>
</dbReference>
<dbReference type="Pfam" id="PF00353">
    <property type="entry name" value="HemolysinCabind"/>
    <property type="match status" value="2"/>
</dbReference>
<dbReference type="EMBL" id="QVMU01000028">
    <property type="protein sequence ID" value="RJX66497.1"/>
    <property type="molecule type" value="Genomic_DNA"/>
</dbReference>
<dbReference type="RefSeq" id="WP_279386840.1">
    <property type="nucleotide sequence ID" value="NZ_QVMU01000028.1"/>
</dbReference>
<organism evidence="3 4">
    <name type="scientific">Vibrio sinensis</name>
    <dbReference type="NCBI Taxonomy" id="2302434"/>
    <lineage>
        <taxon>Bacteria</taxon>
        <taxon>Pseudomonadati</taxon>
        <taxon>Pseudomonadota</taxon>
        <taxon>Gammaproteobacteria</taxon>
        <taxon>Vibrionales</taxon>
        <taxon>Vibrionaceae</taxon>
        <taxon>Vibrio</taxon>
    </lineage>
</organism>
<dbReference type="PRINTS" id="PR00313">
    <property type="entry name" value="CABNDNGRPT"/>
</dbReference>
<dbReference type="PANTHER" id="PTHR36812:SF9">
    <property type="entry name" value="MYB-LIKE PROTEIN X ISOFORM X1"/>
    <property type="match status" value="1"/>
</dbReference>
<feature type="region of interest" description="Disordered" evidence="2">
    <location>
        <begin position="799"/>
        <end position="818"/>
    </location>
</feature>
<keyword evidence="1" id="KW-0106">Calcium</keyword>
<comment type="caution">
    <text evidence="3">The sequence shown here is derived from an EMBL/GenBank/DDBJ whole genome shotgun (WGS) entry which is preliminary data.</text>
</comment>
<accession>A0A3A6QVX6</accession>
<feature type="region of interest" description="Disordered" evidence="2">
    <location>
        <begin position="692"/>
        <end position="791"/>
    </location>
</feature>
<feature type="compositionally biased region" description="Basic and acidic residues" evidence="2">
    <location>
        <begin position="692"/>
        <end position="718"/>
    </location>
</feature>
<evidence type="ECO:0000256" key="1">
    <source>
        <dbReference type="ARBA" id="ARBA00022837"/>
    </source>
</evidence>
<gene>
    <name evidence="3" type="ORF">DZ860_20365</name>
</gene>
<feature type="non-terminal residue" evidence="3">
    <location>
        <position position="1"/>
    </location>
</feature>
<feature type="region of interest" description="Disordered" evidence="2">
    <location>
        <begin position="273"/>
        <end position="301"/>
    </location>
</feature>
<dbReference type="InterPro" id="IPR001343">
    <property type="entry name" value="Hemolysn_Ca-bd"/>
</dbReference>
<keyword evidence="4" id="KW-1185">Reference proteome</keyword>
<feature type="compositionally biased region" description="Acidic residues" evidence="2">
    <location>
        <begin position="719"/>
        <end position="737"/>
    </location>
</feature>